<feature type="transmembrane region" description="Helical" evidence="1">
    <location>
        <begin position="263"/>
        <end position="290"/>
    </location>
</feature>
<reference evidence="2 3" key="1">
    <citation type="submission" date="2019-08" db="EMBL/GenBank/DDBJ databases">
        <authorList>
            <person name="Seo M.-J."/>
        </authorList>
    </citation>
    <scope>NUCLEOTIDE SEQUENCE [LARGE SCALE GENOMIC DNA]</scope>
    <source>
        <strain evidence="2 3">KIGAM108</strain>
    </source>
</reference>
<evidence type="ECO:0000313" key="3">
    <source>
        <dbReference type="Proteomes" id="UP000322791"/>
    </source>
</evidence>
<feature type="transmembrane region" description="Helical" evidence="1">
    <location>
        <begin position="335"/>
        <end position="353"/>
    </location>
</feature>
<dbReference type="RefSeq" id="WP_149071216.1">
    <property type="nucleotide sequence ID" value="NZ_VTHL01000011.1"/>
</dbReference>
<proteinExistence type="predicted"/>
<keyword evidence="1" id="KW-0472">Membrane</keyword>
<gene>
    <name evidence="2" type="ORF">FY528_11795</name>
</gene>
<evidence type="ECO:0000313" key="2">
    <source>
        <dbReference type="EMBL" id="TYZ08891.1"/>
    </source>
</evidence>
<keyword evidence="1" id="KW-0812">Transmembrane</keyword>
<feature type="transmembrane region" description="Helical" evidence="1">
    <location>
        <begin position="166"/>
        <end position="193"/>
    </location>
</feature>
<evidence type="ECO:0008006" key="4">
    <source>
        <dbReference type="Google" id="ProtNLM"/>
    </source>
</evidence>
<keyword evidence="1" id="KW-1133">Transmembrane helix</keyword>
<feature type="transmembrane region" description="Helical" evidence="1">
    <location>
        <begin position="95"/>
        <end position="119"/>
    </location>
</feature>
<keyword evidence="3" id="KW-1185">Reference proteome</keyword>
<dbReference type="EMBL" id="VTHL01000011">
    <property type="protein sequence ID" value="TYZ08891.1"/>
    <property type="molecule type" value="Genomic_DNA"/>
</dbReference>
<feature type="transmembrane region" description="Helical" evidence="1">
    <location>
        <begin position="131"/>
        <end position="154"/>
    </location>
</feature>
<organism evidence="2 3">
    <name type="scientific">Hymenobacter lutimineralis</name>
    <dbReference type="NCBI Taxonomy" id="2606448"/>
    <lineage>
        <taxon>Bacteria</taxon>
        <taxon>Pseudomonadati</taxon>
        <taxon>Bacteroidota</taxon>
        <taxon>Cytophagia</taxon>
        <taxon>Cytophagales</taxon>
        <taxon>Hymenobacteraceae</taxon>
        <taxon>Hymenobacter</taxon>
    </lineage>
</organism>
<protein>
    <recommendedName>
        <fullName evidence="4">Glycosyltransferase RgtA/B/C/D-like domain-containing protein</fullName>
    </recommendedName>
</protein>
<accession>A0A5D6UYN5</accession>
<dbReference type="AlphaFoldDB" id="A0A5D6UYN5"/>
<comment type="caution">
    <text evidence="2">The sequence shown here is derived from an EMBL/GenBank/DDBJ whole genome shotgun (WGS) entry which is preliminary data.</text>
</comment>
<dbReference type="Proteomes" id="UP000322791">
    <property type="component" value="Unassembled WGS sequence"/>
</dbReference>
<feature type="transmembrane region" description="Helical" evidence="1">
    <location>
        <begin position="27"/>
        <end position="50"/>
    </location>
</feature>
<feature type="transmembrane region" description="Helical" evidence="1">
    <location>
        <begin position="389"/>
        <end position="407"/>
    </location>
</feature>
<feature type="transmembrane region" description="Helical" evidence="1">
    <location>
        <begin position="302"/>
        <end position="323"/>
    </location>
</feature>
<evidence type="ECO:0000256" key="1">
    <source>
        <dbReference type="SAM" id="Phobius"/>
    </source>
</evidence>
<feature type="transmembrane region" description="Helical" evidence="1">
    <location>
        <begin position="360"/>
        <end position="377"/>
    </location>
</feature>
<name>A0A5D6UYN5_9BACT</name>
<sequence>MALSQIRLALAAGPNSAWYARAQQAQLFPLIVHVLLLVGVYAGLYCFGFVHHLPTPDRLLSWDAGIYQRVAAAGYDDPTQGKSAFFPLYPYLWRVLHLGPVGMSLFLAGCALLGAAVLARTFRLTGRQTMLLVSAPAMVFTLVPYSEGLFYLWAALLLCGMHRRNLSLTLVALLLCCLTRAAATLFVPAYLFAELLTWNQGGTRKWLSLWGGLLTMAAAMALVMLVLHTQTGDALAFYHVQAQWEHIMRLPVFPLHSTAGIDVLWLDAVALLIAWLSTVACLLLGSWWLVRLLGIVRTAPPALSKAVLFSLGYAAGTGAYLLLYQGGDLANSNRYILATPFAGVLLWQLWQLVPTARWRAVFVGAVGSLAVALALGFPFRFENFLPYEATWYFGLYAAYVLAFLFVVKETSPWYREIATGLYILNLVMLAHLLDLFLEFSWIG</sequence>
<feature type="transmembrane region" description="Helical" evidence="1">
    <location>
        <begin position="419"/>
        <end position="442"/>
    </location>
</feature>
<feature type="transmembrane region" description="Helical" evidence="1">
    <location>
        <begin position="205"/>
        <end position="227"/>
    </location>
</feature>